<evidence type="ECO:0000313" key="2">
    <source>
        <dbReference type="Proteomes" id="UP001596528"/>
    </source>
</evidence>
<dbReference type="EMBL" id="JBHTGQ010000041">
    <property type="protein sequence ID" value="MFC7751346.1"/>
    <property type="molecule type" value="Genomic_DNA"/>
</dbReference>
<name>A0ABW2V802_9BACL</name>
<dbReference type="Pfam" id="PF13046">
    <property type="entry name" value="DUF3906"/>
    <property type="match status" value="1"/>
</dbReference>
<protein>
    <submittedName>
        <fullName evidence="1">DUF3906 family protein</fullName>
    </submittedName>
</protein>
<dbReference type="RefSeq" id="WP_138788550.1">
    <property type="nucleotide sequence ID" value="NZ_JBHTGQ010000041.1"/>
</dbReference>
<sequence>MFMYRVEAELEDKSVALVVIAESDAAAFAHAEVTLEKYYIAPPKVRSMAVIEKKRIEKGAGYVIELNPE</sequence>
<dbReference type="Proteomes" id="UP001596528">
    <property type="component" value="Unassembled WGS sequence"/>
</dbReference>
<dbReference type="InterPro" id="IPR024998">
    <property type="entry name" value="DUF3906"/>
</dbReference>
<comment type="caution">
    <text evidence="1">The sequence shown here is derived from an EMBL/GenBank/DDBJ whole genome shotgun (WGS) entry which is preliminary data.</text>
</comment>
<accession>A0ABW2V802</accession>
<gene>
    <name evidence="1" type="ORF">ACFQWB_15610</name>
</gene>
<organism evidence="1 2">
    <name type="scientific">Paenibacillus thermoaerophilus</name>
    <dbReference type="NCBI Taxonomy" id="1215385"/>
    <lineage>
        <taxon>Bacteria</taxon>
        <taxon>Bacillati</taxon>
        <taxon>Bacillota</taxon>
        <taxon>Bacilli</taxon>
        <taxon>Bacillales</taxon>
        <taxon>Paenibacillaceae</taxon>
        <taxon>Paenibacillus</taxon>
    </lineage>
</organism>
<evidence type="ECO:0000313" key="1">
    <source>
        <dbReference type="EMBL" id="MFC7751346.1"/>
    </source>
</evidence>
<proteinExistence type="predicted"/>
<reference evidence="2" key="1">
    <citation type="journal article" date="2019" name="Int. J. Syst. Evol. Microbiol.">
        <title>The Global Catalogue of Microorganisms (GCM) 10K type strain sequencing project: providing services to taxonomists for standard genome sequencing and annotation.</title>
        <authorList>
            <consortium name="The Broad Institute Genomics Platform"/>
            <consortium name="The Broad Institute Genome Sequencing Center for Infectious Disease"/>
            <person name="Wu L."/>
            <person name="Ma J."/>
        </authorList>
    </citation>
    <scope>NUCLEOTIDE SEQUENCE [LARGE SCALE GENOMIC DNA]</scope>
    <source>
        <strain evidence="2">JCM 18657</strain>
    </source>
</reference>
<keyword evidence="2" id="KW-1185">Reference proteome</keyword>